<accession>A0A4V6BM86</accession>
<dbReference type="PROSITE" id="PS51257">
    <property type="entry name" value="PROKAR_LIPOPROTEIN"/>
    <property type="match status" value="1"/>
</dbReference>
<proteinExistence type="predicted"/>
<dbReference type="OrthoDB" id="9840883at2"/>
<dbReference type="Proteomes" id="UP000304900">
    <property type="component" value="Unassembled WGS sequence"/>
</dbReference>
<comment type="caution">
    <text evidence="1">The sequence shown here is derived from an EMBL/GenBank/DDBJ whole genome shotgun (WGS) entry which is preliminary data.</text>
</comment>
<gene>
    <name evidence="1" type="ORF">FDK13_04620</name>
</gene>
<name>A0A4V6BM86_9BACT</name>
<dbReference type="AlphaFoldDB" id="A0A4V6BM86"/>
<evidence type="ECO:0000313" key="1">
    <source>
        <dbReference type="EMBL" id="TKT93143.1"/>
    </source>
</evidence>
<organism evidence="1 2">
    <name type="scientific">Dyadobacter frigoris</name>
    <dbReference type="NCBI Taxonomy" id="2576211"/>
    <lineage>
        <taxon>Bacteria</taxon>
        <taxon>Pseudomonadati</taxon>
        <taxon>Bacteroidota</taxon>
        <taxon>Cytophagia</taxon>
        <taxon>Cytophagales</taxon>
        <taxon>Spirosomataceae</taxon>
        <taxon>Dyadobacter</taxon>
    </lineage>
</organism>
<sequence>MEIKTLAFAALVLLLSGCRKNERLDPEESTKTYISFSVDGKKYRMEHGSEKQHVSYFFGKDGNTIYGYKLAVRGTDSIANTPTFLLVIRNFTPVTKGLWVLKHEFPPTPEVWFALTHTISENPKIYREEVSYLNASIEVTELSDSTIKGVFSGNIESDAGRPAKETFEVTDGEFYVNRSSGNSDPYPF</sequence>
<evidence type="ECO:0000313" key="2">
    <source>
        <dbReference type="Proteomes" id="UP000304900"/>
    </source>
</evidence>
<reference evidence="1 2" key="1">
    <citation type="submission" date="2019-05" db="EMBL/GenBank/DDBJ databases">
        <title>Dyadobacter AR-3-8 sp. nov., isolated from arctic soil.</title>
        <authorList>
            <person name="Chaudhary D.K."/>
        </authorList>
    </citation>
    <scope>NUCLEOTIDE SEQUENCE [LARGE SCALE GENOMIC DNA]</scope>
    <source>
        <strain evidence="1 2">AR-3-8</strain>
    </source>
</reference>
<dbReference type="EMBL" id="SZVO01000002">
    <property type="protein sequence ID" value="TKT93143.1"/>
    <property type="molecule type" value="Genomic_DNA"/>
</dbReference>
<protein>
    <recommendedName>
        <fullName evidence="3">Lipoprotein</fullName>
    </recommendedName>
</protein>
<dbReference type="RefSeq" id="WP_137338819.1">
    <property type="nucleotide sequence ID" value="NZ_BSQH01000012.1"/>
</dbReference>
<keyword evidence="2" id="KW-1185">Reference proteome</keyword>
<evidence type="ECO:0008006" key="3">
    <source>
        <dbReference type="Google" id="ProtNLM"/>
    </source>
</evidence>